<reference evidence="4" key="1">
    <citation type="submission" date="2025-08" db="UniProtKB">
        <authorList>
            <consortium name="Ensembl"/>
        </authorList>
    </citation>
    <scope>IDENTIFICATION</scope>
</reference>
<dbReference type="SUPFAM" id="SSF56436">
    <property type="entry name" value="C-type lectin-like"/>
    <property type="match status" value="1"/>
</dbReference>
<name>A0A674ISA5_9SAUR</name>
<proteinExistence type="predicted"/>
<dbReference type="InterPro" id="IPR001304">
    <property type="entry name" value="C-type_lectin-like"/>
</dbReference>
<dbReference type="PANTHER" id="PTHR46746">
    <property type="entry name" value="KILLER CELL LECTIN-LIKE RECEPTOR SUBFAMILY F MEMBER 2"/>
    <property type="match status" value="1"/>
</dbReference>
<keyword evidence="5" id="KW-1185">Reference proteome</keyword>
<feature type="domain" description="C-type lectin" evidence="3">
    <location>
        <begin position="87"/>
        <end position="192"/>
    </location>
</feature>
<dbReference type="InterPro" id="IPR033992">
    <property type="entry name" value="NKR-like_CTLD"/>
</dbReference>
<evidence type="ECO:0000313" key="4">
    <source>
        <dbReference type="Ensembl" id="ENSTMTP00000011835.1"/>
    </source>
</evidence>
<dbReference type="AlphaFoldDB" id="A0A674ISA5"/>
<dbReference type="InterPro" id="IPR016186">
    <property type="entry name" value="C-type_lectin-like/link_sf"/>
</dbReference>
<dbReference type="PROSITE" id="PS50041">
    <property type="entry name" value="C_TYPE_LECTIN_2"/>
    <property type="match status" value="1"/>
</dbReference>
<dbReference type="InterPro" id="IPR051379">
    <property type="entry name" value="C-type_Lectin_Receptor_IMM"/>
</dbReference>
<organism evidence="4 5">
    <name type="scientific">Terrapene triunguis</name>
    <name type="common">Three-toed box turtle</name>
    <dbReference type="NCBI Taxonomy" id="2587831"/>
    <lineage>
        <taxon>Eukaryota</taxon>
        <taxon>Metazoa</taxon>
        <taxon>Chordata</taxon>
        <taxon>Craniata</taxon>
        <taxon>Vertebrata</taxon>
        <taxon>Euteleostomi</taxon>
        <taxon>Archelosauria</taxon>
        <taxon>Testudinata</taxon>
        <taxon>Testudines</taxon>
        <taxon>Cryptodira</taxon>
        <taxon>Durocryptodira</taxon>
        <taxon>Testudinoidea</taxon>
        <taxon>Emydidae</taxon>
        <taxon>Terrapene</taxon>
    </lineage>
</organism>
<dbReference type="Pfam" id="PF00059">
    <property type="entry name" value="Lectin_C"/>
    <property type="match status" value="1"/>
</dbReference>
<dbReference type="GeneTree" id="ENSGT00940000163227"/>
<evidence type="ECO:0000313" key="5">
    <source>
        <dbReference type="Proteomes" id="UP000472274"/>
    </source>
</evidence>
<dbReference type="GO" id="GO:0030246">
    <property type="term" value="F:carbohydrate binding"/>
    <property type="evidence" value="ECO:0007669"/>
    <property type="project" value="UniProtKB-KW"/>
</dbReference>
<sequence>AASEELLINLHKAGVLRPLPVVLTNTISLILVPDWAVRCCYCIYLLFVNKEKFTQCSESSDQSMSLFPSLPPEASKCKLCPIDWLSNGGKCYWVSKENKDWKRSHEDCLGKRSQMLMIQDQNEMTATQGKSPFWIGLHFTSPKKTWTWLNNSSLDNKLFPVSGPAKENSCGVIKGSQISSEICSGEFKWICQKEGVFL</sequence>
<dbReference type="CDD" id="cd03593">
    <property type="entry name" value="CLECT_NK_receptors_like"/>
    <property type="match status" value="1"/>
</dbReference>
<dbReference type="GO" id="GO:0005886">
    <property type="term" value="C:plasma membrane"/>
    <property type="evidence" value="ECO:0007669"/>
    <property type="project" value="TreeGrafter"/>
</dbReference>
<comment type="subcellular location">
    <subcellularLocation>
        <location evidence="1">Membrane</location>
        <topology evidence="1">Single-pass membrane protein</topology>
    </subcellularLocation>
</comment>
<keyword evidence="2" id="KW-0430">Lectin</keyword>
<evidence type="ECO:0000259" key="3">
    <source>
        <dbReference type="PROSITE" id="PS50041"/>
    </source>
</evidence>
<dbReference type="PANTHER" id="PTHR46746:SF3">
    <property type="entry name" value="C-TYPE LECTIN DOMAIN-CONTAINING PROTEIN-RELATED"/>
    <property type="match status" value="1"/>
</dbReference>
<protein>
    <recommendedName>
        <fullName evidence="3">C-type lectin domain-containing protein</fullName>
    </recommendedName>
</protein>
<dbReference type="InterPro" id="IPR016187">
    <property type="entry name" value="CTDL_fold"/>
</dbReference>
<accession>A0A674ISA5</accession>
<evidence type="ECO:0000256" key="2">
    <source>
        <dbReference type="ARBA" id="ARBA00022734"/>
    </source>
</evidence>
<dbReference type="Ensembl" id="ENSTMTT00000012227.1">
    <property type="protein sequence ID" value="ENSTMTP00000011835.1"/>
    <property type="gene ID" value="ENSTMTG00000008564.1"/>
</dbReference>
<reference evidence="4" key="2">
    <citation type="submission" date="2025-09" db="UniProtKB">
        <authorList>
            <consortium name="Ensembl"/>
        </authorList>
    </citation>
    <scope>IDENTIFICATION</scope>
</reference>
<dbReference type="Gene3D" id="3.10.100.10">
    <property type="entry name" value="Mannose-Binding Protein A, subunit A"/>
    <property type="match status" value="1"/>
</dbReference>
<dbReference type="SMART" id="SM00034">
    <property type="entry name" value="CLECT"/>
    <property type="match status" value="1"/>
</dbReference>
<evidence type="ECO:0000256" key="1">
    <source>
        <dbReference type="ARBA" id="ARBA00004167"/>
    </source>
</evidence>
<dbReference type="Proteomes" id="UP000472274">
    <property type="component" value="Unplaced"/>
</dbReference>
<dbReference type="InParanoid" id="A0A674ISA5"/>